<dbReference type="AlphaFoldDB" id="A0A5B7G6W6"/>
<dbReference type="EMBL" id="VSRR010011552">
    <property type="protein sequence ID" value="MPC53339.1"/>
    <property type="molecule type" value="Genomic_DNA"/>
</dbReference>
<reference evidence="1 2" key="1">
    <citation type="submission" date="2019-05" db="EMBL/GenBank/DDBJ databases">
        <title>Another draft genome of Portunus trituberculatus and its Hox gene families provides insights of decapod evolution.</title>
        <authorList>
            <person name="Jeong J.-H."/>
            <person name="Song I."/>
            <person name="Kim S."/>
            <person name="Choi T."/>
            <person name="Kim D."/>
            <person name="Ryu S."/>
            <person name="Kim W."/>
        </authorList>
    </citation>
    <scope>NUCLEOTIDE SEQUENCE [LARGE SCALE GENOMIC DNA]</scope>
    <source>
        <tissue evidence="1">Muscle</tissue>
    </source>
</reference>
<comment type="caution">
    <text evidence="1">The sequence shown here is derived from an EMBL/GenBank/DDBJ whole genome shotgun (WGS) entry which is preliminary data.</text>
</comment>
<evidence type="ECO:0000313" key="2">
    <source>
        <dbReference type="Proteomes" id="UP000324222"/>
    </source>
</evidence>
<gene>
    <name evidence="1" type="ORF">E2C01_047229</name>
</gene>
<protein>
    <submittedName>
        <fullName evidence="1">Uncharacterized protein</fullName>
    </submittedName>
</protein>
<name>A0A5B7G6W6_PORTR</name>
<keyword evidence="2" id="KW-1185">Reference proteome</keyword>
<sequence>MTTMGYRLQRVSCAELSPEYRYLGAPVKILSAQPPGRQTHPIVRDLLDRLQRRLSVSPLLRNLNLDVLTADVPPSPPLCMQPTPEVPFTPTSKTDPPYSTIATRLTTRGHSDVCLANATAEHLTKEACDLPPREDGCPLFLSCYFSRVRSSALLPVRCRRDAVRPLSVTIHHYDSVCLQKCTYRRRSLMLRRHNVVSARLRLGYRLPGQISEVEGEPPYTECRLCHAPNCNTIEHYCLQCPAVHDVVTRGQTLVAMCQHLLQHHILEELLAQFPRFMGFSYSLTIL</sequence>
<dbReference type="OrthoDB" id="6379915at2759"/>
<proteinExistence type="predicted"/>
<dbReference type="Proteomes" id="UP000324222">
    <property type="component" value="Unassembled WGS sequence"/>
</dbReference>
<accession>A0A5B7G6W6</accession>
<organism evidence="1 2">
    <name type="scientific">Portunus trituberculatus</name>
    <name type="common">Swimming crab</name>
    <name type="synonym">Neptunus trituberculatus</name>
    <dbReference type="NCBI Taxonomy" id="210409"/>
    <lineage>
        <taxon>Eukaryota</taxon>
        <taxon>Metazoa</taxon>
        <taxon>Ecdysozoa</taxon>
        <taxon>Arthropoda</taxon>
        <taxon>Crustacea</taxon>
        <taxon>Multicrustacea</taxon>
        <taxon>Malacostraca</taxon>
        <taxon>Eumalacostraca</taxon>
        <taxon>Eucarida</taxon>
        <taxon>Decapoda</taxon>
        <taxon>Pleocyemata</taxon>
        <taxon>Brachyura</taxon>
        <taxon>Eubrachyura</taxon>
        <taxon>Portunoidea</taxon>
        <taxon>Portunidae</taxon>
        <taxon>Portuninae</taxon>
        <taxon>Portunus</taxon>
    </lineage>
</organism>
<evidence type="ECO:0000313" key="1">
    <source>
        <dbReference type="EMBL" id="MPC53339.1"/>
    </source>
</evidence>